<feature type="signal peptide" evidence="1">
    <location>
        <begin position="1"/>
        <end position="24"/>
    </location>
</feature>
<evidence type="ECO:0000256" key="1">
    <source>
        <dbReference type="SAM" id="SignalP"/>
    </source>
</evidence>
<dbReference type="EMBL" id="JASHIF010000007">
    <property type="protein sequence ID" value="MDI9859024.1"/>
    <property type="molecule type" value="Genomic_DNA"/>
</dbReference>
<keyword evidence="1" id="KW-0732">Signal</keyword>
<dbReference type="RefSeq" id="WP_283344084.1">
    <property type="nucleotide sequence ID" value="NZ_JASHIF010000007.1"/>
</dbReference>
<protein>
    <submittedName>
        <fullName evidence="2">Uncharacterized protein</fullName>
    </submittedName>
</protein>
<proteinExistence type="predicted"/>
<evidence type="ECO:0000313" key="3">
    <source>
        <dbReference type="Proteomes" id="UP001236507"/>
    </source>
</evidence>
<name>A0ABT6Y637_9BACT</name>
<accession>A0ABT6Y637</accession>
<reference evidence="2 3" key="1">
    <citation type="submission" date="2023-05" db="EMBL/GenBank/DDBJ databases">
        <title>Novel species of genus Flectobacillus isolated from stream in China.</title>
        <authorList>
            <person name="Lu H."/>
        </authorList>
    </citation>
    <scope>NUCLEOTIDE SEQUENCE [LARGE SCALE GENOMIC DNA]</scope>
    <source>
        <strain evidence="2 3">KCTC 42575</strain>
    </source>
</reference>
<organism evidence="2 3">
    <name type="scientific">Flectobacillus roseus</name>
    <dbReference type="NCBI Taxonomy" id="502259"/>
    <lineage>
        <taxon>Bacteria</taxon>
        <taxon>Pseudomonadati</taxon>
        <taxon>Bacteroidota</taxon>
        <taxon>Cytophagia</taxon>
        <taxon>Cytophagales</taxon>
        <taxon>Flectobacillaceae</taxon>
        <taxon>Flectobacillus</taxon>
    </lineage>
</organism>
<feature type="chain" id="PRO_5046548453" evidence="1">
    <location>
        <begin position="25"/>
        <end position="302"/>
    </location>
</feature>
<sequence length="302" mass="33845">MNSSFLRTISLSLLLFISVTSVKAQVITQTDTSHVQPESVIYLKSKIFYIGKMLEQTPEFVRFETPDGRKKKIYNTSIDKIVPLDPTNPPVKYYFEDRFLDRLILSPTGFEGGQEGAQLHIHSGITEISLFPIKKFSMSGAIFPFYPRLFYMYKAKFIFLDTRLFHASVSGGKIGAFSSSGAYWAPALSIGTSKSFVNISTAFFKNDQENSKGVVATTLGYSKRLNHQLTLMNEGVMVFEGGDAILTMLGSSLKISRARYALELGLNFIIDTDDYRNRVTINGSPRFSLHLLLNKPNAQKNP</sequence>
<keyword evidence="3" id="KW-1185">Reference proteome</keyword>
<gene>
    <name evidence="2" type="ORF">QM524_07390</name>
</gene>
<evidence type="ECO:0000313" key="2">
    <source>
        <dbReference type="EMBL" id="MDI9859024.1"/>
    </source>
</evidence>
<comment type="caution">
    <text evidence="2">The sequence shown here is derived from an EMBL/GenBank/DDBJ whole genome shotgun (WGS) entry which is preliminary data.</text>
</comment>
<dbReference type="Proteomes" id="UP001236507">
    <property type="component" value="Unassembled WGS sequence"/>
</dbReference>